<feature type="region of interest" description="Disordered" evidence="1">
    <location>
        <begin position="1"/>
        <end position="40"/>
    </location>
</feature>
<proteinExistence type="predicted"/>
<keyword evidence="3" id="KW-1185">Reference proteome</keyword>
<evidence type="ECO:0000313" key="2">
    <source>
        <dbReference type="EMBL" id="KAG2092953.1"/>
    </source>
</evidence>
<name>A0A9P7EX22_9AGAM</name>
<dbReference type="RefSeq" id="XP_041287044.1">
    <property type="nucleotide sequence ID" value="XM_041442305.1"/>
</dbReference>
<comment type="caution">
    <text evidence="2">The sequence shown here is derived from an EMBL/GenBank/DDBJ whole genome shotgun (WGS) entry which is preliminary data.</text>
</comment>
<reference evidence="2" key="1">
    <citation type="journal article" date="2020" name="New Phytol.">
        <title>Comparative genomics reveals dynamic genome evolution in host specialist ectomycorrhizal fungi.</title>
        <authorList>
            <person name="Lofgren L.A."/>
            <person name="Nguyen N.H."/>
            <person name="Vilgalys R."/>
            <person name="Ruytinx J."/>
            <person name="Liao H.L."/>
            <person name="Branco S."/>
            <person name="Kuo A."/>
            <person name="LaButti K."/>
            <person name="Lipzen A."/>
            <person name="Andreopoulos W."/>
            <person name="Pangilinan J."/>
            <person name="Riley R."/>
            <person name="Hundley H."/>
            <person name="Na H."/>
            <person name="Barry K."/>
            <person name="Grigoriev I.V."/>
            <person name="Stajich J.E."/>
            <person name="Kennedy P.G."/>
        </authorList>
    </citation>
    <scope>NUCLEOTIDE SEQUENCE</scope>
    <source>
        <strain evidence="2">FC423</strain>
    </source>
</reference>
<sequence length="508" mass="55703">MSDKSDLDSSRSSGIHSSSDEDNYDHPVAPPNEDTSKEHYQKYIKYLQLQHGKLEQRNARLNESNNVLNAQQLKRSCKRPLKVTSSNMISSASQPSSAGLSAAPSTASDSSKLNDIEKLILGSVKKYAITTEMFLPNKAIFKTECPDPPTDISNPNRYAKKSTEKDKLVTELYASIDFVLHPWMRTNIFYNQFGTGMQQARSSFINGLRSVAGSIFNMPNEYFMSKYDCISVLQVTDLIGWEAGKGKVYDVFKAPILYPDNVINVKRAFKNWLVIAKIIKVAVCGKMSLYPKACGGPPPYAKIWQLANCTPGLIAFGVTSALIMFGSPSSSCLPIKNSREMKFFVVKWTHDRIKDIVQQINTYVFDGIVKTQLNNTPGTMVEDVTDSLDCVMAALDDDSDSDVLTISLPSEPPVPQTFNSFTAPTIHNDPAMPSTSSISTRSLPTAATSHAVASVGIQSVQEIPKDFLADTGTSNTKAQKKAARGKRTKVPVDDADICRSSCNASTAK</sequence>
<protein>
    <submittedName>
        <fullName evidence="2">Uncharacterized protein</fullName>
    </submittedName>
</protein>
<dbReference type="OrthoDB" id="2683293at2759"/>
<gene>
    <name evidence="2" type="ORF">F5147DRAFT_779514</name>
</gene>
<feature type="region of interest" description="Disordered" evidence="1">
    <location>
        <begin position="468"/>
        <end position="491"/>
    </location>
</feature>
<evidence type="ECO:0000256" key="1">
    <source>
        <dbReference type="SAM" id="MobiDB-lite"/>
    </source>
</evidence>
<accession>A0A9P7EX22</accession>
<dbReference type="GeneID" id="64704564"/>
<organism evidence="2 3">
    <name type="scientific">Suillus discolor</name>
    <dbReference type="NCBI Taxonomy" id="1912936"/>
    <lineage>
        <taxon>Eukaryota</taxon>
        <taxon>Fungi</taxon>
        <taxon>Dikarya</taxon>
        <taxon>Basidiomycota</taxon>
        <taxon>Agaricomycotina</taxon>
        <taxon>Agaricomycetes</taxon>
        <taxon>Agaricomycetidae</taxon>
        <taxon>Boletales</taxon>
        <taxon>Suillineae</taxon>
        <taxon>Suillaceae</taxon>
        <taxon>Suillus</taxon>
    </lineage>
</organism>
<dbReference type="Proteomes" id="UP000823399">
    <property type="component" value="Unassembled WGS sequence"/>
</dbReference>
<dbReference type="AlphaFoldDB" id="A0A9P7EX22"/>
<feature type="region of interest" description="Disordered" evidence="1">
    <location>
        <begin position="84"/>
        <end position="109"/>
    </location>
</feature>
<evidence type="ECO:0000313" key="3">
    <source>
        <dbReference type="Proteomes" id="UP000823399"/>
    </source>
</evidence>
<feature type="compositionally biased region" description="Low complexity" evidence="1">
    <location>
        <begin position="85"/>
        <end position="108"/>
    </location>
</feature>
<feature type="compositionally biased region" description="Basic residues" evidence="1">
    <location>
        <begin position="478"/>
        <end position="489"/>
    </location>
</feature>
<dbReference type="EMBL" id="JABBWM010000087">
    <property type="protein sequence ID" value="KAG2092953.1"/>
    <property type="molecule type" value="Genomic_DNA"/>
</dbReference>